<reference evidence="3" key="1">
    <citation type="submission" date="2021-01" db="EMBL/GenBank/DDBJ databases">
        <title>Genome public.</title>
        <authorList>
            <person name="Liu C."/>
            <person name="Sun Q."/>
        </authorList>
    </citation>
    <scope>NUCLEOTIDE SEQUENCE [LARGE SCALE GENOMIC DNA]</scope>
    <source>
        <strain evidence="3">CGMCC 1.18722</strain>
    </source>
</reference>
<name>A0ABS1QNI0_9GAMM</name>
<dbReference type="Pfam" id="PF13560">
    <property type="entry name" value="HTH_31"/>
    <property type="match status" value="1"/>
</dbReference>
<protein>
    <submittedName>
        <fullName evidence="2">Helix-turn-helix domain-containing protein</fullName>
    </submittedName>
</protein>
<dbReference type="EMBL" id="JAERTZ010000008">
    <property type="protein sequence ID" value="MBL1376395.1"/>
    <property type="molecule type" value="Genomic_DNA"/>
</dbReference>
<evidence type="ECO:0000313" key="3">
    <source>
        <dbReference type="Proteomes" id="UP000638570"/>
    </source>
</evidence>
<keyword evidence="3" id="KW-1185">Reference proteome</keyword>
<dbReference type="PROSITE" id="PS50943">
    <property type="entry name" value="HTH_CROC1"/>
    <property type="match status" value="1"/>
</dbReference>
<proteinExistence type="predicted"/>
<sequence length="90" mass="9752">MAKQVRPLDTPDLQAPFSAELLGQAIRARRTQSGLRLEDAAALCGVAKQTLMKIEHGQETTQLGSILQVCAGLGIRLSIAPWHEASDDWT</sequence>
<dbReference type="CDD" id="cd00093">
    <property type="entry name" value="HTH_XRE"/>
    <property type="match status" value="1"/>
</dbReference>
<evidence type="ECO:0000313" key="2">
    <source>
        <dbReference type="EMBL" id="MBL1376395.1"/>
    </source>
</evidence>
<gene>
    <name evidence="2" type="ORF">JKV55_03470</name>
</gene>
<feature type="domain" description="HTH cro/C1-type" evidence="1">
    <location>
        <begin position="26"/>
        <end position="80"/>
    </location>
</feature>
<dbReference type="InterPro" id="IPR001387">
    <property type="entry name" value="Cro/C1-type_HTH"/>
</dbReference>
<comment type="caution">
    <text evidence="2">The sequence shown here is derived from an EMBL/GenBank/DDBJ whole genome shotgun (WGS) entry which is preliminary data.</text>
</comment>
<accession>A0ABS1QNI0</accession>
<dbReference type="Proteomes" id="UP000638570">
    <property type="component" value="Unassembled WGS sequence"/>
</dbReference>
<dbReference type="InterPro" id="IPR010982">
    <property type="entry name" value="Lambda_DNA-bd_dom_sf"/>
</dbReference>
<evidence type="ECO:0000259" key="1">
    <source>
        <dbReference type="PROSITE" id="PS50943"/>
    </source>
</evidence>
<dbReference type="Gene3D" id="1.10.260.40">
    <property type="entry name" value="lambda repressor-like DNA-binding domains"/>
    <property type="match status" value="1"/>
</dbReference>
<dbReference type="SUPFAM" id="SSF47413">
    <property type="entry name" value="lambda repressor-like DNA-binding domains"/>
    <property type="match status" value="1"/>
</dbReference>
<dbReference type="SMART" id="SM00530">
    <property type="entry name" value="HTH_XRE"/>
    <property type="match status" value="1"/>
</dbReference>
<organism evidence="2 3">
    <name type="scientific">Zobellella iuensis</name>
    <dbReference type="NCBI Taxonomy" id="2803811"/>
    <lineage>
        <taxon>Bacteria</taxon>
        <taxon>Pseudomonadati</taxon>
        <taxon>Pseudomonadota</taxon>
        <taxon>Gammaproteobacteria</taxon>
        <taxon>Aeromonadales</taxon>
        <taxon>Aeromonadaceae</taxon>
        <taxon>Zobellella</taxon>
    </lineage>
</organism>
<dbReference type="RefSeq" id="WP_202082355.1">
    <property type="nucleotide sequence ID" value="NZ_JAERTZ010000008.1"/>
</dbReference>